<evidence type="ECO:0000313" key="2">
    <source>
        <dbReference type="Proteomes" id="UP000003277"/>
    </source>
</evidence>
<proteinExistence type="predicted"/>
<gene>
    <name evidence="1" type="ORF">HMPREF9453_01004</name>
</gene>
<dbReference type="AlphaFoldDB" id="H1D066"/>
<evidence type="ECO:0000313" key="1">
    <source>
        <dbReference type="EMBL" id="EHO63067.1"/>
    </source>
</evidence>
<name>H1D066_9FIRM</name>
<dbReference type="EMBL" id="ADLT01000028">
    <property type="protein sequence ID" value="EHO63067.1"/>
    <property type="molecule type" value="Genomic_DNA"/>
</dbReference>
<dbReference type="Proteomes" id="UP000003277">
    <property type="component" value="Unassembled WGS sequence"/>
</dbReference>
<dbReference type="HOGENOM" id="CLU_2579322_0_0_9"/>
<protein>
    <submittedName>
        <fullName evidence="1">Uncharacterized protein</fullName>
    </submittedName>
</protein>
<keyword evidence="2" id="KW-1185">Reference proteome</keyword>
<organism evidence="1 2">
    <name type="scientific">Dialister succinatiphilus YIT 11850</name>
    <dbReference type="NCBI Taxonomy" id="742743"/>
    <lineage>
        <taxon>Bacteria</taxon>
        <taxon>Bacillati</taxon>
        <taxon>Bacillota</taxon>
        <taxon>Negativicutes</taxon>
        <taxon>Veillonellales</taxon>
        <taxon>Veillonellaceae</taxon>
        <taxon>Dialister</taxon>
    </lineage>
</organism>
<comment type="caution">
    <text evidence="1">The sequence shown here is derived from an EMBL/GenBank/DDBJ whole genome shotgun (WGS) entry which is preliminary data.</text>
</comment>
<sequence>VVAAPPQIIKKGRGWRRGLCRRVVFAFAQGAGRKVLRIDRPAAGGFLSLTAFQAEGCGGGFAADFKKRGAADAAGCVKRL</sequence>
<reference evidence="1 2" key="1">
    <citation type="submission" date="2011-11" db="EMBL/GenBank/DDBJ databases">
        <title>The Genome Sequence of Dialister succinatiphilus YIT 11850.</title>
        <authorList>
            <consortium name="The Broad Institute Genome Sequencing Platform"/>
            <person name="Earl A."/>
            <person name="Ward D."/>
            <person name="Feldgarden M."/>
            <person name="Gevers D."/>
            <person name="Morotomi M."/>
            <person name="Young S.K."/>
            <person name="Zeng Q."/>
            <person name="Gargeya S."/>
            <person name="Fitzgerald M."/>
            <person name="Haas B."/>
            <person name="Abouelleil A."/>
            <person name="Alvarado L."/>
            <person name="Arachchi H.M."/>
            <person name="Berlin A."/>
            <person name="Brown A."/>
            <person name="Chapman S.B."/>
            <person name="Dunbar C."/>
            <person name="Gearin G."/>
            <person name="Goldberg J."/>
            <person name="Griggs A."/>
            <person name="Gujja S."/>
            <person name="Heiman D."/>
            <person name="Howarth C."/>
            <person name="Lui A."/>
            <person name="MacDonald P.J.P."/>
            <person name="Montmayeur A."/>
            <person name="Murphy C."/>
            <person name="Neiman D."/>
            <person name="Pearson M."/>
            <person name="Priest M."/>
            <person name="Roberts A."/>
            <person name="Saif S."/>
            <person name="Shea T."/>
            <person name="Sisk P."/>
            <person name="Stolte C."/>
            <person name="Sykes S."/>
            <person name="Wortman J."/>
            <person name="Nusbaum C."/>
            <person name="Birren B."/>
        </authorList>
    </citation>
    <scope>NUCLEOTIDE SEQUENCE [LARGE SCALE GENOMIC DNA]</scope>
    <source>
        <strain evidence="1 2">YIT 11850</strain>
    </source>
</reference>
<feature type="non-terminal residue" evidence="1">
    <location>
        <position position="1"/>
    </location>
</feature>
<accession>H1D066</accession>